<dbReference type="InterPro" id="IPR018200">
    <property type="entry name" value="USP_CS"/>
</dbReference>
<dbReference type="EC" id="3.4.19.12" evidence="11 15"/>
<dbReference type="Gene3D" id="3.90.70.10">
    <property type="entry name" value="Cysteine proteinases"/>
    <property type="match status" value="1"/>
</dbReference>
<dbReference type="InterPro" id="IPR013083">
    <property type="entry name" value="Znf_RING/FYVE/PHD"/>
</dbReference>
<dbReference type="PANTHER" id="PTHR24006">
    <property type="entry name" value="UBIQUITIN CARBOXYL-TERMINAL HYDROLASE"/>
    <property type="match status" value="1"/>
</dbReference>
<evidence type="ECO:0000259" key="17">
    <source>
        <dbReference type="PROSITE" id="PS50235"/>
    </source>
</evidence>
<feature type="domain" description="UBA" evidence="16">
    <location>
        <begin position="644"/>
        <end position="684"/>
    </location>
</feature>
<evidence type="ECO:0000313" key="20">
    <source>
        <dbReference type="Proteomes" id="UP000031516"/>
    </source>
</evidence>
<dbReference type="Gene3D" id="3.30.40.10">
    <property type="entry name" value="Zinc/RING finger domain, C3HC4 (zinc finger)"/>
    <property type="match status" value="2"/>
</dbReference>
<dbReference type="FunFam" id="1.10.8.10:FF:000086">
    <property type="entry name" value="Ubiquitin carboxyl-terminal hydrolase"/>
    <property type="match status" value="1"/>
</dbReference>
<evidence type="ECO:0000313" key="19">
    <source>
        <dbReference type="EMBL" id="CDO96214.1"/>
    </source>
</evidence>
<dbReference type="Pfam" id="PF17807">
    <property type="entry name" value="zf-UBP_var"/>
    <property type="match status" value="1"/>
</dbReference>
<keyword evidence="3 11" id="KW-0645">Protease</keyword>
<evidence type="ECO:0000256" key="10">
    <source>
        <dbReference type="ARBA" id="ARBA00022833"/>
    </source>
</evidence>
<comment type="similarity">
    <text evidence="2 11 15">Belongs to the peptidase C19 family.</text>
</comment>
<evidence type="ECO:0000256" key="6">
    <source>
        <dbReference type="ARBA" id="ARBA00022771"/>
    </source>
</evidence>
<dbReference type="PROSITE" id="PS50235">
    <property type="entry name" value="USP_3"/>
    <property type="match status" value="1"/>
</dbReference>
<dbReference type="Pfam" id="PF00627">
    <property type="entry name" value="UBA"/>
    <property type="match status" value="1"/>
</dbReference>
<dbReference type="PIRSF" id="PIRSF016308">
    <property type="entry name" value="UBP"/>
    <property type="match status" value="1"/>
</dbReference>
<dbReference type="PROSITE" id="PS50030">
    <property type="entry name" value="UBA"/>
    <property type="match status" value="2"/>
</dbReference>
<dbReference type="PROSITE" id="PS00972">
    <property type="entry name" value="USP_1"/>
    <property type="match status" value="1"/>
</dbReference>
<keyword evidence="20" id="KW-1185">Reference proteome</keyword>
<evidence type="ECO:0000256" key="1">
    <source>
        <dbReference type="ARBA" id="ARBA00000707"/>
    </source>
</evidence>
<evidence type="ECO:0000256" key="15">
    <source>
        <dbReference type="RuleBase" id="RU366025"/>
    </source>
</evidence>
<dbReference type="InterPro" id="IPR016652">
    <property type="entry name" value="Ubiquitinyl_hydrolase"/>
</dbReference>
<feature type="binding site" evidence="13">
    <location>
        <position position="218"/>
    </location>
    <ligand>
        <name>Zn(2+)</name>
        <dbReference type="ChEBI" id="CHEBI:29105"/>
    </ligand>
</feature>
<evidence type="ECO:0000256" key="4">
    <source>
        <dbReference type="ARBA" id="ARBA00022723"/>
    </source>
</evidence>
<dbReference type="Pfam" id="PF00443">
    <property type="entry name" value="UCH"/>
    <property type="match status" value="1"/>
</dbReference>
<keyword evidence="7 11" id="KW-0833">Ubl conjugation pathway</keyword>
<dbReference type="InterPro" id="IPR001394">
    <property type="entry name" value="Peptidase_C19_UCH"/>
</dbReference>
<feature type="domain" description="USP" evidence="17">
    <location>
        <begin position="328"/>
        <end position="781"/>
    </location>
</feature>
<feature type="domain" description="UBP-type" evidence="18">
    <location>
        <begin position="174"/>
        <end position="285"/>
    </location>
</feature>
<name>A0A0A8LBE8_9SACH</name>
<keyword evidence="9 11" id="KW-0788">Thiol protease</keyword>
<gene>
    <name evidence="19" type="ORF">KLDO_g4428</name>
</gene>
<accession>A0A0A8LBE8</accession>
<dbReference type="PROSITE" id="PS00973">
    <property type="entry name" value="USP_2"/>
    <property type="match status" value="1"/>
</dbReference>
<feature type="binding site" evidence="13">
    <location>
        <position position="198"/>
    </location>
    <ligand>
        <name>Zn(2+)</name>
        <dbReference type="ChEBI" id="CHEBI:29105"/>
    </ligand>
</feature>
<dbReference type="SMART" id="SM00165">
    <property type="entry name" value="UBA"/>
    <property type="match status" value="2"/>
</dbReference>
<comment type="catalytic activity">
    <reaction evidence="1 11 15">
        <text>Thiol-dependent hydrolysis of ester, thioester, amide, peptide and isopeptide bonds formed by the C-terminal Gly of ubiquitin (a 76-residue protein attached to proteins as an intracellular targeting signal).</text>
        <dbReference type="EC" id="3.4.19.12"/>
    </reaction>
</comment>
<evidence type="ECO:0000256" key="13">
    <source>
        <dbReference type="PIRSR" id="PIRSR016308-3"/>
    </source>
</evidence>
<sequence>MRSTKIRLQPPEYLPMWGSDILNIDVPSFIDKDDCVYCFETMKNQDGNREHSLFTCLSCFQCFSEEHWQLHQEVVLNETGSTHDSYLRVYKTLKPKEEASSPPAEKKLKLEVKDLKEDDLYDTHWVLGSLELGELLSSDTSSIPKEWSAKIDEILNTKSTSQRDMSNTWTLELNSCPHIQSLDISNLTNQKDRIVERCNDCDLSSNLWICLHCGNVACGREQIGIEGHSHALTHYKNSDGHALAIKLGSLTKDTADIYCYSCDEDVKFTSREQLNDVLEFWGVEVPIKSKEKTLVELQVEQSLKWDFQMVDSKGKGLEQLQSGPEYGLGLLNLGNSCYLNSVLQVLLNGGVHNWNLNDLGSFPLDVVYPRTNLCCQLIKLRDAMTEQQSRYPGGVKPSTFKKVIGGSHEEFSSGRQQDSLEFFTYLCEKLDKEIFKNTSTNPNDLFRFTLQDKIKCSDCNKVKFMDQVSEVIQLPLKKTDDVQSLSDRLNDYFNGEMIEYRCPTTKEMTLASKTPAFTSFPRTLIVNPIRIELINWQPSKTSEPVTVPGVRDDLLLDITSFKSVGLSDGEEELKEEESGSVQFNESFLQQLQEMGFSLNAAKRALFATGNSDPNSAMEWLFQHMEDTDINSDFQPPAQSKEKHHVDPDALSNLTSMGIDPKLSRKALILNNGDVNASVEWVFSHVDDDGELPADEKSEDQSKKAYGVSSSSVTSAKYKLSAVICHKGNSVHSGHYVAFIKKIVKGTEQWVLYNDEKIILANDNLNFEDIEKNGYMFFFNLVE</sequence>
<dbReference type="Proteomes" id="UP000031516">
    <property type="component" value="Unassembled WGS sequence"/>
</dbReference>
<evidence type="ECO:0000256" key="11">
    <source>
        <dbReference type="PIRNR" id="PIRNR016308"/>
    </source>
</evidence>
<keyword evidence="5" id="KW-0677">Repeat</keyword>
<feature type="binding site" evidence="13">
    <location>
        <position position="230"/>
    </location>
    <ligand>
        <name>Zn(2+)</name>
        <dbReference type="ChEBI" id="CHEBI:29105"/>
    </ligand>
</feature>
<dbReference type="SUPFAM" id="SSF46934">
    <property type="entry name" value="UBA-like"/>
    <property type="match status" value="1"/>
</dbReference>
<comment type="caution">
    <text evidence="19">The sequence shown here is derived from an EMBL/GenBank/DDBJ whole genome shotgun (WGS) entry which is preliminary data.</text>
</comment>
<feature type="active site" description="Proton acceptor" evidence="12">
    <location>
        <position position="734"/>
    </location>
</feature>
<dbReference type="PROSITE" id="PS50271">
    <property type="entry name" value="ZF_UBP"/>
    <property type="match status" value="1"/>
</dbReference>
<dbReference type="InterPro" id="IPR033864">
    <property type="entry name" value="UBA2_scUBP14-like"/>
</dbReference>
<dbReference type="GO" id="GO:0008270">
    <property type="term" value="F:zinc ion binding"/>
    <property type="evidence" value="ECO:0007669"/>
    <property type="project" value="UniProtKB-UniRule"/>
</dbReference>
<dbReference type="GO" id="GO:0016579">
    <property type="term" value="P:protein deubiquitination"/>
    <property type="evidence" value="ECO:0007669"/>
    <property type="project" value="InterPro"/>
</dbReference>
<dbReference type="InterPro" id="IPR028889">
    <property type="entry name" value="USP"/>
</dbReference>
<dbReference type="InterPro" id="IPR050164">
    <property type="entry name" value="Peptidase_C19"/>
</dbReference>
<proteinExistence type="inferred from homology"/>
<keyword evidence="6 14" id="KW-0863">Zinc-finger</keyword>
<evidence type="ECO:0000256" key="9">
    <source>
        <dbReference type="ARBA" id="ARBA00022807"/>
    </source>
</evidence>
<dbReference type="InterPro" id="IPR038765">
    <property type="entry name" value="Papain-like_cys_pep_sf"/>
</dbReference>
<dbReference type="SUPFAM" id="SSF54001">
    <property type="entry name" value="Cysteine proteinases"/>
    <property type="match status" value="1"/>
</dbReference>
<dbReference type="GO" id="GO:0006508">
    <property type="term" value="P:proteolysis"/>
    <property type="evidence" value="ECO:0007669"/>
    <property type="project" value="UniProtKB-KW"/>
</dbReference>
<protein>
    <recommendedName>
        <fullName evidence="11 15">Ubiquitin carboxyl-terminal hydrolase</fullName>
        <ecNumber evidence="11 15">3.4.19.12</ecNumber>
    </recommendedName>
</protein>
<dbReference type="GO" id="GO:0004843">
    <property type="term" value="F:cysteine-type deubiquitinase activity"/>
    <property type="evidence" value="ECO:0007669"/>
    <property type="project" value="UniProtKB-UniRule"/>
</dbReference>
<keyword evidence="10 11" id="KW-0862">Zinc</keyword>
<keyword evidence="4 11" id="KW-0479">Metal-binding</keyword>
<feature type="domain" description="UBA" evidence="16">
    <location>
        <begin position="582"/>
        <end position="623"/>
    </location>
</feature>
<dbReference type="GO" id="GO:0005829">
    <property type="term" value="C:cytosol"/>
    <property type="evidence" value="ECO:0007669"/>
    <property type="project" value="TreeGrafter"/>
</dbReference>
<dbReference type="CDD" id="cd14298">
    <property type="entry name" value="UBA2_scUBP14_like"/>
    <property type="match status" value="1"/>
</dbReference>
<dbReference type="InterPro" id="IPR015940">
    <property type="entry name" value="UBA"/>
</dbReference>
<organism evidence="19 20">
    <name type="scientific">Kluyveromyces dobzhanskii CBS 2104</name>
    <dbReference type="NCBI Taxonomy" id="1427455"/>
    <lineage>
        <taxon>Eukaryota</taxon>
        <taxon>Fungi</taxon>
        <taxon>Dikarya</taxon>
        <taxon>Ascomycota</taxon>
        <taxon>Saccharomycotina</taxon>
        <taxon>Saccharomycetes</taxon>
        <taxon>Saccharomycetales</taxon>
        <taxon>Saccharomycetaceae</taxon>
        <taxon>Kluyveromyces</taxon>
    </lineage>
</organism>
<evidence type="ECO:0000256" key="12">
    <source>
        <dbReference type="PIRSR" id="PIRSR016308-1"/>
    </source>
</evidence>
<dbReference type="PANTHER" id="PTHR24006:SF664">
    <property type="entry name" value="UBIQUITIN CARBOXYL-TERMINAL HYDROLASE"/>
    <property type="match status" value="1"/>
</dbReference>
<evidence type="ECO:0000256" key="14">
    <source>
        <dbReference type="PROSITE-ProRule" id="PRU00502"/>
    </source>
</evidence>
<dbReference type="AlphaFoldDB" id="A0A0A8LBE8"/>
<evidence type="ECO:0000256" key="7">
    <source>
        <dbReference type="ARBA" id="ARBA00022786"/>
    </source>
</evidence>
<dbReference type="CDD" id="cd02658">
    <property type="entry name" value="Peptidase_C19B"/>
    <property type="match status" value="1"/>
</dbReference>
<dbReference type="Gene3D" id="1.10.8.10">
    <property type="entry name" value="DNA helicase RuvA subunit, C-terminal domain"/>
    <property type="match status" value="2"/>
</dbReference>
<reference evidence="19 20" key="1">
    <citation type="submission" date="2014-03" db="EMBL/GenBank/DDBJ databases">
        <title>The genome of Kluyveromyces dobzhanskii.</title>
        <authorList>
            <person name="Nystedt B."/>
            <person name="Astrom S."/>
        </authorList>
    </citation>
    <scope>NUCLEOTIDE SEQUENCE [LARGE SCALE GENOMIC DNA]</scope>
    <source>
        <strain evidence="19 20">CBS 2104</strain>
    </source>
</reference>
<feature type="binding site" evidence="13">
    <location>
        <position position="201"/>
    </location>
    <ligand>
        <name>Zn(2+)</name>
        <dbReference type="ChEBI" id="CHEBI:29105"/>
    </ligand>
</feature>
<dbReference type="Pfam" id="PF02148">
    <property type="entry name" value="zf-UBP"/>
    <property type="match status" value="1"/>
</dbReference>
<evidence type="ECO:0000256" key="8">
    <source>
        <dbReference type="ARBA" id="ARBA00022801"/>
    </source>
</evidence>
<dbReference type="OrthoDB" id="361536at2759"/>
<dbReference type="SMART" id="SM00290">
    <property type="entry name" value="ZnF_UBP"/>
    <property type="match status" value="1"/>
</dbReference>
<keyword evidence="8 11" id="KW-0378">Hydrolase</keyword>
<dbReference type="EMBL" id="CCBQ010000047">
    <property type="protein sequence ID" value="CDO96214.1"/>
    <property type="molecule type" value="Genomic_DNA"/>
</dbReference>
<evidence type="ECO:0000256" key="5">
    <source>
        <dbReference type="ARBA" id="ARBA00022737"/>
    </source>
</evidence>
<feature type="active site" description="Nucleophile" evidence="12">
    <location>
        <position position="337"/>
    </location>
</feature>
<evidence type="ECO:0000259" key="18">
    <source>
        <dbReference type="PROSITE" id="PS50271"/>
    </source>
</evidence>
<evidence type="ECO:0000259" key="16">
    <source>
        <dbReference type="PROSITE" id="PS50030"/>
    </source>
</evidence>
<dbReference type="SUPFAM" id="SSF57850">
    <property type="entry name" value="RING/U-box"/>
    <property type="match status" value="1"/>
</dbReference>
<dbReference type="InterPro" id="IPR009060">
    <property type="entry name" value="UBA-like_sf"/>
</dbReference>
<evidence type="ECO:0000256" key="2">
    <source>
        <dbReference type="ARBA" id="ARBA00009085"/>
    </source>
</evidence>
<evidence type="ECO:0000256" key="3">
    <source>
        <dbReference type="ARBA" id="ARBA00022670"/>
    </source>
</evidence>
<dbReference type="InterPro" id="IPR041432">
    <property type="entry name" value="UBP13_Znf-UBP_var"/>
</dbReference>
<dbReference type="GO" id="GO:0005634">
    <property type="term" value="C:nucleus"/>
    <property type="evidence" value="ECO:0007669"/>
    <property type="project" value="TreeGrafter"/>
</dbReference>
<dbReference type="InterPro" id="IPR001607">
    <property type="entry name" value="Znf_UBP"/>
</dbReference>